<name>A0ABT7BTR2_9CYAN</name>
<keyword evidence="2" id="KW-1185">Reference proteome</keyword>
<sequence>MSWANTRRHLSELAELISKLEYQNLTPAQQQAKAGLVETFEALRTRVIEDYWREIEMTGSYTIEEKGLIGITENLKDELEADGNYLDKTQEAFDSFVRELEKFR</sequence>
<evidence type="ECO:0000313" key="2">
    <source>
        <dbReference type="Proteomes" id="UP001232992"/>
    </source>
</evidence>
<dbReference type="RefSeq" id="WP_283756342.1">
    <property type="nucleotide sequence ID" value="NZ_JAQOSQ010000001.1"/>
</dbReference>
<evidence type="ECO:0000313" key="1">
    <source>
        <dbReference type="EMBL" id="MDJ1181688.1"/>
    </source>
</evidence>
<dbReference type="EMBL" id="JAQOSQ010000001">
    <property type="protein sequence ID" value="MDJ1181688.1"/>
    <property type="molecule type" value="Genomic_DNA"/>
</dbReference>
<gene>
    <name evidence="1" type="ORF">PMH09_00645</name>
</gene>
<organism evidence="1 2">
    <name type="scientific">Roseofilum casamattae BLCC-M143</name>
    <dbReference type="NCBI Taxonomy" id="3022442"/>
    <lineage>
        <taxon>Bacteria</taxon>
        <taxon>Bacillati</taxon>
        <taxon>Cyanobacteriota</taxon>
        <taxon>Cyanophyceae</taxon>
        <taxon>Desertifilales</taxon>
        <taxon>Desertifilaceae</taxon>
        <taxon>Roseofilum</taxon>
        <taxon>Roseofilum casamattae</taxon>
    </lineage>
</organism>
<protein>
    <submittedName>
        <fullName evidence="1">Uncharacterized protein</fullName>
    </submittedName>
</protein>
<dbReference type="Proteomes" id="UP001232992">
    <property type="component" value="Unassembled WGS sequence"/>
</dbReference>
<reference evidence="1 2" key="1">
    <citation type="submission" date="2023-01" db="EMBL/GenBank/DDBJ databases">
        <title>Novel diversity within Roseofilum (Cyanobacteria; Desertifilaceae) from marine benthic mats with descriptions of four novel species.</title>
        <authorList>
            <person name="Wang Y."/>
            <person name="Berthold D.E."/>
            <person name="Hu J."/>
            <person name="Lefler F.W."/>
            <person name="Laughinghouse H.D. IV."/>
        </authorList>
    </citation>
    <scope>NUCLEOTIDE SEQUENCE [LARGE SCALE GENOMIC DNA]</scope>
    <source>
        <strain evidence="1 2">BLCC-M143</strain>
    </source>
</reference>
<accession>A0ABT7BTR2</accession>
<comment type="caution">
    <text evidence="1">The sequence shown here is derived from an EMBL/GenBank/DDBJ whole genome shotgun (WGS) entry which is preliminary data.</text>
</comment>
<proteinExistence type="predicted"/>